<feature type="compositionally biased region" description="Low complexity" evidence="2">
    <location>
        <begin position="849"/>
        <end position="874"/>
    </location>
</feature>
<feature type="coiled-coil region" evidence="1">
    <location>
        <begin position="2515"/>
        <end position="2556"/>
    </location>
</feature>
<feature type="compositionally biased region" description="Low complexity" evidence="2">
    <location>
        <begin position="2685"/>
        <end position="2698"/>
    </location>
</feature>
<feature type="region of interest" description="Disordered" evidence="2">
    <location>
        <begin position="281"/>
        <end position="303"/>
    </location>
</feature>
<feature type="coiled-coil region" evidence="1">
    <location>
        <begin position="1208"/>
        <end position="1251"/>
    </location>
</feature>
<feature type="compositionally biased region" description="Basic and acidic residues" evidence="2">
    <location>
        <begin position="2705"/>
        <end position="2715"/>
    </location>
</feature>
<feature type="compositionally biased region" description="Acidic residues" evidence="2">
    <location>
        <begin position="2019"/>
        <end position="2028"/>
    </location>
</feature>
<proteinExistence type="predicted"/>
<feature type="region of interest" description="Disordered" evidence="2">
    <location>
        <begin position="2917"/>
        <end position="2968"/>
    </location>
</feature>
<feature type="region of interest" description="Disordered" evidence="2">
    <location>
        <begin position="838"/>
        <end position="892"/>
    </location>
</feature>
<feature type="region of interest" description="Disordered" evidence="2">
    <location>
        <begin position="2870"/>
        <end position="2894"/>
    </location>
</feature>
<feature type="compositionally biased region" description="Low complexity" evidence="2">
    <location>
        <begin position="1650"/>
        <end position="1668"/>
    </location>
</feature>
<dbReference type="EMBL" id="GG663748">
    <property type="protein sequence ID" value="EEH52502.1"/>
    <property type="molecule type" value="Genomic_DNA"/>
</dbReference>
<feature type="coiled-coil region" evidence="1">
    <location>
        <begin position="910"/>
        <end position="937"/>
    </location>
</feature>
<feature type="compositionally biased region" description="Low complexity" evidence="2">
    <location>
        <begin position="2924"/>
        <end position="2937"/>
    </location>
</feature>
<feature type="compositionally biased region" description="Polar residues" evidence="2">
    <location>
        <begin position="2440"/>
        <end position="2451"/>
    </location>
</feature>
<feature type="compositionally biased region" description="Acidic residues" evidence="2">
    <location>
        <begin position="193"/>
        <end position="203"/>
    </location>
</feature>
<name>C1N5H9_MICPC</name>
<feature type="compositionally biased region" description="Basic and acidic residues" evidence="2">
    <location>
        <begin position="876"/>
        <end position="889"/>
    </location>
</feature>
<dbReference type="PANTHER" id="PTHR43049">
    <property type="entry name" value="EARLY ENDOSOME ANTIGEN"/>
    <property type="match status" value="1"/>
</dbReference>
<evidence type="ECO:0000256" key="2">
    <source>
        <dbReference type="SAM" id="MobiDB-lite"/>
    </source>
</evidence>
<evidence type="ECO:0000313" key="3">
    <source>
        <dbReference type="EMBL" id="EEH52502.1"/>
    </source>
</evidence>
<feature type="region of interest" description="Disordered" evidence="2">
    <location>
        <begin position="132"/>
        <end position="242"/>
    </location>
</feature>
<feature type="coiled-coil region" evidence="1">
    <location>
        <begin position="1024"/>
        <end position="1129"/>
    </location>
</feature>
<dbReference type="PANTHER" id="PTHR43049:SF1">
    <property type="entry name" value="EARLY ENDOSOME ANTIGEN"/>
    <property type="match status" value="1"/>
</dbReference>
<feature type="region of interest" description="Disordered" evidence="2">
    <location>
        <begin position="2684"/>
        <end position="2716"/>
    </location>
</feature>
<keyword evidence="4" id="KW-1185">Reference proteome</keyword>
<organism evidence="4">
    <name type="scientific">Micromonas pusilla (strain CCMP1545)</name>
    <name type="common">Picoplanktonic green alga</name>
    <dbReference type="NCBI Taxonomy" id="564608"/>
    <lineage>
        <taxon>Eukaryota</taxon>
        <taxon>Viridiplantae</taxon>
        <taxon>Chlorophyta</taxon>
        <taxon>Mamiellophyceae</taxon>
        <taxon>Mamiellales</taxon>
        <taxon>Mamiellaceae</taxon>
        <taxon>Micromonas</taxon>
    </lineage>
</organism>
<feature type="coiled-coil region" evidence="1">
    <location>
        <begin position="311"/>
        <end position="352"/>
    </location>
</feature>
<dbReference type="GeneID" id="9688598"/>
<sequence>MSDMIEITPREPEIRGVRLHHAYRASVTLRNLTRNALELTVRAGSPERWAVAPASIFLEAGRVMKVDLRLKLVREMRPRRQAGGAGRVGADAADAATQRDVFHVKTEYGEQRFHAAFTMATKEEIAAIEAREKDKGPGYHHDEEERARSASPLPTSRGGGGDDAAAAAASADADRRARFASAPPTSRRGAERYDDDDDDDDDDERHRAGGGGGRGRALTRDRPPFSHHHQSRHSESARITKKKVDALTRRLSSLEDALSLKDALLADKEELVRALRSRAELARERDGTDEENGDASTSSPPEALAAARATAAELQGANAALRGRCQELDGEVNATRTECDALKARLDALQGTRAPQLADLVSAAIAHERTADAREALESANRKIATADDARRALEEKTNVMEDDVRRASTTSKRCAALEETNAFLQAEAGAARDALRAAKEETDALKISLREAIRARDDERIKLTSQIEALEKEKLAMESASLLDGARKTAELARAHVDLASALDGKRASKAVEPAPWPPPPRANEDAASYLARSAVAANGAVPGAEMARAAADDGSSDGSAAAAAFIPPTKAFHVTPALVSSSAPEKVVAEVKKLQKERDGAFAAIDAARAELAEAKAFARGAKASLVAAAARAASGAVVDAAGEGEEPPAPSSWVDAGRHAAEMASMELHAAELASEARLREGDLRRRAAQAEADHAAETESLRAELAALRDRLSVDVRVARMDQSAAAGGERQSAAALAHRARTAEAEVAATRARAEELEAALALASASAKSAPSPSVAKKSTPASGKTQTQTPPSKPPPAIATVESRLASRVSELASRAEAADDRVLRLEDELRAAGVPVPPPGASRGRSSSVSTSGAAAGAGAGAATSHARARESAKDDARRSEAATSALRAKLGDAARDVTTAEQRLARERVRWENERARLESKLRATRDDGSVKAQALEATINALRSRSGLHAEVARLGDEATALRRAESRLRHELSFAEERLGAALLELKRLKGGYGHDDDQPDDALAIGAAAAAAAAAEGALERAQDRVVTLEKDAVRDRAEIRRLRRSRASEADARAAAAREEARDARGECARKIAAADAKRATAQRELDAVAERVASAEAERDAARREREKLAAAVDERGAQLHILTETVEALQAAAGSGDREQRIVTLAAQAATSRASEAALERRCAELVDASRAHASERAAAERRILASERAVVAAEASAREAIAREELARQEAAATRASETSRAEELATLARNAEREACADRVRAVEMNAARAISMAMTSGGGGGGRPGVSERDAGKAATMDAEDADLAFADAAAARERIERSLDDIVDVAKTRAAFYRAALNRAAKQGVVVDDKAKRTTGGGDGKAKAKKGGKENAPGAAVAPPPGDTADTAETAAAAADPYGDNEWSAAVVARLRALVLEAEREVGRAMCAARCAAAGETAANARAAAAEAALDARTAAWEEATAAATAAEERLAQSLAAAGRRLIAAEAATVAATRAARAETARAEAALRRARAAERDAAGAAADAAASREELAGAPSASDATEDVKAYFESEVVKSLLMGGEYGLGSELTGAAHHVAVARAAAGDNKDARLIGVTRELCAAKLTERHLLASLAAARRRGDASAVRCAELKAALDETERRATELERGGGLGLGRETTTTTGAGAGAGASAESSVPASVDGVECLAAQLASKAHDAFVAQEDVLRLRQRIAELELEVADLAGAREAAAAAATAAREGARADVAAAAARDAEAFAARAAALRRDLEHEKATSHAAVREAQAMAQKTRAEAAVAVAAATERADDAERRGDVAEARGAGEARAVVEDEILALEASRARAEARAGKAEARAAEATARCDALEDEVKLKNDAVESLRKAFATLEREVGGGGGNATTKISASAKKSTTKSPDAAAGGAVGTAQTTLGRKLVEAKLAEADAQRKLRAAQRAETELRDIVAKRDQRVEALKRQLVEKNKRIRDARWAAPQPAVKTAIIKTARAEAATREAREAKDAAARAAAKEATRGAGDDDDDDDDASDAGAGAGSGDEFDRARFESERAKLRAERSRAEAEVARLTAELRAHVASAPTTEEMEALQGEVLALRRAAAATKKFTSVSDPHELQADVNAAVVAAAAALGSAAQSHNASSRARAAAAAAETPPKPGSAAAAVASLARALDEQRRLAAKARVDEAAAKRTLRESGKEKAAAIAEETAQRAVVRELTQRASALGRDKAELVDERDKLKERLRATRASHGGRGAGRAAADASAQCGEGQGDVRLVDARALASLLSQQLDGGFTPASAFVSDRARTDADAETARVANALSVETAALRAVVSALASDEHDRCTPTELVTRAATAAMAAMPSAPLVHTVSPSVVATAMAVAPLAAERAVAGAGGGASFAPPPPVAAAAAHDKGTDVDGLRPLCVDAATEARAMTTETRSGPDPGGVGSTTAPRDASTSPGGEAKMVDGTGRRAYYISRVDTATSGCDAIALTFDAGVSTELQGDAAANLTTLAEIGERRGKEVASLEKRLAAASEKWKKWKARCDGLKSELATSTERAAALERAASGDVRLGHADYHYAETASDRDAPAAAYAARRRVAELEALLSSVDGAGAAAATAARADADAAVARLRAAEDETRVLVDERDRLKRELDERDDEHARMIAAMRSTIRGMRNASPADRAAYLEALRLHAESGVGSSKGPSSSNPNPNPTPRDPKPSAHASKDAAALVVKGVKMAERVVDAERRMEKAFAVTAAALDAAETGAAAFGSRASEQAAALATRVDDARDAIALVAKKAEQLEAEARSIHWFPYDRVRVAKHGEIAAAAATRWRHVARCERYRELLRKLREEHEEELARASAALDAARLEVEAARAEALEARGKAERAANMRPSGDDAAATEAYKASKETQLDGLRAEIARLQAHVETQTRELRATNAKLADAEAATKASRDASKPTKPEASKPTKPEASKPEASKPKPYAPAYDAASLTVAAEASDLLERFFALESNADKIALLESRLATKADAAAAASRAEVAAEDRRRKAESRCVALKLRISELEQKVNDPSANWDAFADLREKLSESEEKLKRARADVKRMQALAGAARAQTEDFKKEKSRRVELHAQLAEAKAKAKELKHELQRKDAFARELKSKLESAGVAFSGRGAAAAEEAAATEEARQKLARAEAARKDALIAKLRGDGGDVDDKVATAVASAIAEEQQRAAESSKRMKRELQRKDEALKAHEGRVQTLRDEARSMSHWSPYDCVRVVNADP</sequence>
<feature type="coiled-coil region" evidence="1">
    <location>
        <begin position="377"/>
        <end position="481"/>
    </location>
</feature>
<feature type="coiled-coil region" evidence="1">
    <location>
        <begin position="1692"/>
        <end position="1726"/>
    </location>
</feature>
<feature type="region of interest" description="Disordered" evidence="2">
    <location>
        <begin position="771"/>
        <end position="805"/>
    </location>
</feature>
<dbReference type="OMA" id="DQMEASK"/>
<reference evidence="3 4" key="1">
    <citation type="journal article" date="2009" name="Science">
        <title>Green evolution and dynamic adaptations revealed by genomes of the marine picoeukaryotes Micromonas.</title>
        <authorList>
            <person name="Worden A.Z."/>
            <person name="Lee J.H."/>
            <person name="Mock T."/>
            <person name="Rouze P."/>
            <person name="Simmons M.P."/>
            <person name="Aerts A.L."/>
            <person name="Allen A.E."/>
            <person name="Cuvelier M.L."/>
            <person name="Derelle E."/>
            <person name="Everett M.V."/>
            <person name="Foulon E."/>
            <person name="Grimwood J."/>
            <person name="Gundlach H."/>
            <person name="Henrissat B."/>
            <person name="Napoli C."/>
            <person name="McDonald S.M."/>
            <person name="Parker M.S."/>
            <person name="Rombauts S."/>
            <person name="Salamov A."/>
            <person name="Von Dassow P."/>
            <person name="Badger J.H."/>
            <person name="Coutinho P.M."/>
            <person name="Demir E."/>
            <person name="Dubchak I."/>
            <person name="Gentemann C."/>
            <person name="Eikrem W."/>
            <person name="Gready J.E."/>
            <person name="John U."/>
            <person name="Lanier W."/>
            <person name="Lindquist E.A."/>
            <person name="Lucas S."/>
            <person name="Mayer K.F."/>
            <person name="Moreau H."/>
            <person name="Not F."/>
            <person name="Otillar R."/>
            <person name="Panaud O."/>
            <person name="Pangilinan J."/>
            <person name="Paulsen I."/>
            <person name="Piegu B."/>
            <person name="Poliakov A."/>
            <person name="Robbens S."/>
            <person name="Schmutz J."/>
            <person name="Toulza E."/>
            <person name="Wyss T."/>
            <person name="Zelensky A."/>
            <person name="Zhou K."/>
            <person name="Armbrust E.V."/>
            <person name="Bhattacharya D."/>
            <person name="Goodenough U.W."/>
            <person name="Van de Peer Y."/>
            <person name="Grigoriev I.V."/>
        </authorList>
    </citation>
    <scope>NUCLEOTIDE SEQUENCE [LARGE SCALE GENOMIC DNA]</scope>
    <source>
        <strain evidence="3 4">CCMP1545</strain>
    </source>
</reference>
<feature type="compositionally biased region" description="Low complexity" evidence="2">
    <location>
        <begin position="1885"/>
        <end position="1908"/>
    </location>
</feature>
<feature type="region of interest" description="Disordered" evidence="2">
    <location>
        <begin position="1996"/>
        <end position="2043"/>
    </location>
</feature>
<accession>C1N5H9</accession>
<dbReference type="RefSeq" id="XP_003063366.1">
    <property type="nucleotide sequence ID" value="XM_003063320.1"/>
</dbReference>
<evidence type="ECO:0000313" key="4">
    <source>
        <dbReference type="Proteomes" id="UP000001876"/>
    </source>
</evidence>
<feature type="region of interest" description="Disordered" evidence="2">
    <location>
        <begin position="3207"/>
        <end position="3233"/>
    </location>
</feature>
<dbReference type="KEGG" id="mpp:MICPUCDRAFT_42631"/>
<feature type="region of interest" description="Disordered" evidence="2">
    <location>
        <begin position="1879"/>
        <end position="1908"/>
    </location>
</feature>
<dbReference type="OrthoDB" id="548052at2759"/>
<feature type="region of interest" description="Disordered" evidence="2">
    <location>
        <begin position="1350"/>
        <end position="1390"/>
    </location>
</feature>
<evidence type="ECO:0000256" key="1">
    <source>
        <dbReference type="SAM" id="Coils"/>
    </source>
</evidence>
<keyword evidence="1" id="KW-0175">Coiled coil</keyword>
<feature type="compositionally biased region" description="Low complexity" evidence="2">
    <location>
        <begin position="771"/>
        <end position="797"/>
    </location>
</feature>
<feature type="coiled-coil region" evidence="1">
    <location>
        <begin position="2608"/>
        <end position="2642"/>
    </location>
</feature>
<dbReference type="Proteomes" id="UP000001876">
    <property type="component" value="Unassembled WGS sequence"/>
</dbReference>
<feature type="coiled-coil region" evidence="1">
    <location>
        <begin position="2209"/>
        <end position="2243"/>
    </location>
</feature>
<protein>
    <submittedName>
        <fullName evidence="3">Predicted protein</fullName>
    </submittedName>
</protein>
<feature type="coiled-coil region" evidence="1">
    <location>
        <begin position="1782"/>
        <end position="1877"/>
    </location>
</feature>
<dbReference type="STRING" id="564608.C1N5H9"/>
<feature type="compositionally biased region" description="Basic and acidic residues" evidence="2">
    <location>
        <begin position="132"/>
        <end position="148"/>
    </location>
</feature>
<feature type="region of interest" description="Disordered" evidence="2">
    <location>
        <begin position="2424"/>
        <end position="2458"/>
    </location>
</feature>
<feature type="region of interest" description="Disordered" evidence="2">
    <location>
        <begin position="1635"/>
        <end position="1668"/>
    </location>
</feature>
<feature type="compositionally biased region" description="Low complexity" evidence="2">
    <location>
        <begin position="1369"/>
        <end position="1390"/>
    </location>
</feature>
<feature type="compositionally biased region" description="Basic and acidic residues" evidence="2">
    <location>
        <begin position="1996"/>
        <end position="2018"/>
    </location>
</feature>
<feature type="compositionally biased region" description="Basic and acidic residues" evidence="2">
    <location>
        <begin position="232"/>
        <end position="242"/>
    </location>
</feature>
<feature type="region of interest" description="Disordered" evidence="2">
    <location>
        <begin position="506"/>
        <end position="526"/>
    </location>
</feature>
<feature type="compositionally biased region" description="Basic and acidic residues" evidence="2">
    <location>
        <begin position="2938"/>
        <end position="2965"/>
    </location>
</feature>
<gene>
    <name evidence="3" type="ORF">MICPUCDRAFT_42631</name>
</gene>